<organism evidence="2 3">
    <name type="scientific">Botryobasidium botryosum (strain FD-172 SS1)</name>
    <dbReference type="NCBI Taxonomy" id="930990"/>
    <lineage>
        <taxon>Eukaryota</taxon>
        <taxon>Fungi</taxon>
        <taxon>Dikarya</taxon>
        <taxon>Basidiomycota</taxon>
        <taxon>Agaricomycotina</taxon>
        <taxon>Agaricomycetes</taxon>
        <taxon>Cantharellales</taxon>
        <taxon>Botryobasidiaceae</taxon>
        <taxon>Botryobasidium</taxon>
    </lineage>
</organism>
<evidence type="ECO:0000313" key="2">
    <source>
        <dbReference type="EMBL" id="KDQ07476.1"/>
    </source>
</evidence>
<dbReference type="InParanoid" id="A0A067M7C5"/>
<reference evidence="3" key="1">
    <citation type="journal article" date="2014" name="Proc. Natl. Acad. Sci. U.S.A.">
        <title>Extensive sampling of basidiomycete genomes demonstrates inadequacy of the white-rot/brown-rot paradigm for wood decay fungi.</title>
        <authorList>
            <person name="Riley R."/>
            <person name="Salamov A.A."/>
            <person name="Brown D.W."/>
            <person name="Nagy L.G."/>
            <person name="Floudas D."/>
            <person name="Held B.W."/>
            <person name="Levasseur A."/>
            <person name="Lombard V."/>
            <person name="Morin E."/>
            <person name="Otillar R."/>
            <person name="Lindquist E.A."/>
            <person name="Sun H."/>
            <person name="LaButti K.M."/>
            <person name="Schmutz J."/>
            <person name="Jabbour D."/>
            <person name="Luo H."/>
            <person name="Baker S.E."/>
            <person name="Pisabarro A.G."/>
            <person name="Walton J.D."/>
            <person name="Blanchette R.A."/>
            <person name="Henrissat B."/>
            <person name="Martin F."/>
            <person name="Cullen D."/>
            <person name="Hibbett D.S."/>
            <person name="Grigoriev I.V."/>
        </authorList>
    </citation>
    <scope>NUCLEOTIDE SEQUENCE [LARGE SCALE GENOMIC DNA]</scope>
    <source>
        <strain evidence="3">FD-172 SS1</strain>
    </source>
</reference>
<keyword evidence="3" id="KW-1185">Reference proteome</keyword>
<evidence type="ECO:0000313" key="3">
    <source>
        <dbReference type="Proteomes" id="UP000027195"/>
    </source>
</evidence>
<feature type="compositionally biased region" description="Polar residues" evidence="1">
    <location>
        <begin position="128"/>
        <end position="160"/>
    </location>
</feature>
<feature type="region of interest" description="Disordered" evidence="1">
    <location>
        <begin position="38"/>
        <end position="184"/>
    </location>
</feature>
<accession>A0A067M7C5</accession>
<feature type="compositionally biased region" description="Acidic residues" evidence="1">
    <location>
        <begin position="69"/>
        <end position="103"/>
    </location>
</feature>
<proteinExistence type="predicted"/>
<dbReference type="HOGENOM" id="CLU_1467934_0_0_1"/>
<name>A0A067M7C5_BOTB1</name>
<feature type="compositionally biased region" description="Polar residues" evidence="1">
    <location>
        <begin position="107"/>
        <end position="120"/>
    </location>
</feature>
<sequence>MGRSKNTKVNKGIDNEAALAALHAQGQDFLQSFALPAGLGKKRKHAEEVDTRSNKKGKGKEKEVVLATESDDDEGTDVDVDEEDWTDGEDVSDEEEEEQDTSDNDSLADNTPSTSTSGRQPTVVVFSQPATNTNNNPLHPKSFMSSKISKVTQSTDGRASTKTKTDEEAEEDRYTLPSAAQLHH</sequence>
<protein>
    <submittedName>
        <fullName evidence="2">Uncharacterized protein</fullName>
    </submittedName>
</protein>
<evidence type="ECO:0000256" key="1">
    <source>
        <dbReference type="SAM" id="MobiDB-lite"/>
    </source>
</evidence>
<dbReference type="Proteomes" id="UP000027195">
    <property type="component" value="Unassembled WGS sequence"/>
</dbReference>
<gene>
    <name evidence="2" type="ORF">BOTBODRAFT_180662</name>
</gene>
<dbReference type="EMBL" id="KL198106">
    <property type="protein sequence ID" value="KDQ07476.1"/>
    <property type="molecule type" value="Genomic_DNA"/>
</dbReference>
<dbReference type="AlphaFoldDB" id="A0A067M7C5"/>